<proteinExistence type="predicted"/>
<dbReference type="CDD" id="cd16594">
    <property type="entry name" value="RING-HC_TRIM7-like_C-IV"/>
    <property type="match status" value="1"/>
</dbReference>
<dbReference type="GO" id="GO:0008270">
    <property type="term" value="F:zinc ion binding"/>
    <property type="evidence" value="ECO:0007669"/>
    <property type="project" value="UniProtKB-KW"/>
</dbReference>
<keyword evidence="1" id="KW-0479">Metal-binding</keyword>
<dbReference type="PROSITE" id="PS50089">
    <property type="entry name" value="ZF_RING_2"/>
    <property type="match status" value="1"/>
</dbReference>
<comment type="caution">
    <text evidence="8">The sequence shown here is derived from an EMBL/GenBank/DDBJ whole genome shotgun (WGS) entry which is preliminary data.</text>
</comment>
<dbReference type="OrthoDB" id="128536at2759"/>
<dbReference type="SUPFAM" id="SSF49899">
    <property type="entry name" value="Concanavalin A-like lectins/glucanases"/>
    <property type="match status" value="1"/>
</dbReference>
<dbReference type="Pfam" id="PF00622">
    <property type="entry name" value="SPRY"/>
    <property type="match status" value="1"/>
</dbReference>
<dbReference type="InterPro" id="IPR001841">
    <property type="entry name" value="Znf_RING"/>
</dbReference>
<gene>
    <name evidence="8" type="ORF">scyTo_0010861</name>
</gene>
<dbReference type="InterPro" id="IPR027370">
    <property type="entry name" value="Znf-RING_euk"/>
</dbReference>
<dbReference type="Gene3D" id="3.30.160.60">
    <property type="entry name" value="Classic Zinc Finger"/>
    <property type="match status" value="1"/>
</dbReference>
<dbReference type="SMART" id="SM00449">
    <property type="entry name" value="SPRY"/>
    <property type="match status" value="1"/>
</dbReference>
<dbReference type="InterPro" id="IPR017907">
    <property type="entry name" value="Znf_RING_CS"/>
</dbReference>
<dbReference type="Pfam" id="PF00643">
    <property type="entry name" value="zf-B_box"/>
    <property type="match status" value="1"/>
</dbReference>
<feature type="domain" description="B box-type" evidence="6">
    <location>
        <begin position="88"/>
        <end position="129"/>
    </location>
</feature>
<dbReference type="InterPro" id="IPR003877">
    <property type="entry name" value="SPRY_dom"/>
</dbReference>
<dbReference type="SMART" id="SM00589">
    <property type="entry name" value="PRY"/>
    <property type="match status" value="1"/>
</dbReference>
<name>A0A401PCI7_SCYTO</name>
<dbReference type="AlphaFoldDB" id="A0A401PCI7"/>
<keyword evidence="9" id="KW-1185">Reference proteome</keyword>
<dbReference type="Pfam" id="PF13765">
    <property type="entry name" value="PRY"/>
    <property type="match status" value="1"/>
</dbReference>
<evidence type="ECO:0000256" key="3">
    <source>
        <dbReference type="ARBA" id="ARBA00022833"/>
    </source>
</evidence>
<feature type="domain" description="B30.2/SPRY" evidence="7">
    <location>
        <begin position="277"/>
        <end position="463"/>
    </location>
</feature>
<dbReference type="InterPro" id="IPR006574">
    <property type="entry name" value="PRY"/>
</dbReference>
<reference evidence="8 9" key="1">
    <citation type="journal article" date="2018" name="Nat. Ecol. Evol.">
        <title>Shark genomes provide insights into elasmobranch evolution and the origin of vertebrates.</title>
        <authorList>
            <person name="Hara Y"/>
            <person name="Yamaguchi K"/>
            <person name="Onimaru K"/>
            <person name="Kadota M"/>
            <person name="Koyanagi M"/>
            <person name="Keeley SD"/>
            <person name="Tatsumi K"/>
            <person name="Tanaka K"/>
            <person name="Motone F"/>
            <person name="Kageyama Y"/>
            <person name="Nozu R"/>
            <person name="Adachi N"/>
            <person name="Nishimura O"/>
            <person name="Nakagawa R"/>
            <person name="Tanegashima C"/>
            <person name="Kiyatake I"/>
            <person name="Matsumoto R"/>
            <person name="Murakumo K"/>
            <person name="Nishida K"/>
            <person name="Terakita A"/>
            <person name="Kuratani S"/>
            <person name="Sato K"/>
            <person name="Hyodo S Kuraku.S."/>
        </authorList>
    </citation>
    <scope>NUCLEOTIDE SEQUENCE [LARGE SCALE GENOMIC DNA]</scope>
</reference>
<dbReference type="Gene3D" id="3.30.40.10">
    <property type="entry name" value="Zinc/RING finger domain, C3HC4 (zinc finger)"/>
    <property type="match status" value="1"/>
</dbReference>
<dbReference type="PROSITE" id="PS50119">
    <property type="entry name" value="ZF_BBOX"/>
    <property type="match status" value="1"/>
</dbReference>
<dbReference type="InterPro" id="IPR003879">
    <property type="entry name" value="Butyrophylin_SPRY"/>
</dbReference>
<evidence type="ECO:0000259" key="7">
    <source>
        <dbReference type="PROSITE" id="PS50188"/>
    </source>
</evidence>
<dbReference type="SUPFAM" id="SSF57845">
    <property type="entry name" value="B-box zinc-binding domain"/>
    <property type="match status" value="1"/>
</dbReference>
<dbReference type="SMART" id="SM00336">
    <property type="entry name" value="BBOX"/>
    <property type="match status" value="1"/>
</dbReference>
<dbReference type="FunFam" id="2.60.120.920:FF:000004">
    <property type="entry name" value="Butyrophilin subfamily 1 member A1"/>
    <property type="match status" value="1"/>
</dbReference>
<dbReference type="PROSITE" id="PS00518">
    <property type="entry name" value="ZF_RING_1"/>
    <property type="match status" value="1"/>
</dbReference>
<dbReference type="SMART" id="SM00184">
    <property type="entry name" value="RING"/>
    <property type="match status" value="1"/>
</dbReference>
<dbReference type="InterPro" id="IPR001870">
    <property type="entry name" value="B30.2/SPRY"/>
</dbReference>
<dbReference type="InterPro" id="IPR013083">
    <property type="entry name" value="Znf_RING/FYVE/PHD"/>
</dbReference>
<evidence type="ECO:0000313" key="9">
    <source>
        <dbReference type="Proteomes" id="UP000288216"/>
    </source>
</evidence>
<dbReference type="Gene3D" id="2.60.120.920">
    <property type="match status" value="1"/>
</dbReference>
<evidence type="ECO:0000313" key="8">
    <source>
        <dbReference type="EMBL" id="GCB70819.1"/>
    </source>
</evidence>
<dbReference type="SUPFAM" id="SSF57850">
    <property type="entry name" value="RING/U-box"/>
    <property type="match status" value="1"/>
</dbReference>
<dbReference type="InterPro" id="IPR043136">
    <property type="entry name" value="B30.2/SPRY_sf"/>
</dbReference>
<dbReference type="InterPro" id="IPR000315">
    <property type="entry name" value="Znf_B-box"/>
</dbReference>
<dbReference type="EMBL" id="BFAA01004779">
    <property type="protein sequence ID" value="GCB70819.1"/>
    <property type="molecule type" value="Genomic_DNA"/>
</dbReference>
<dbReference type="Proteomes" id="UP000288216">
    <property type="component" value="Unassembled WGS sequence"/>
</dbReference>
<dbReference type="STRING" id="75743.A0A401PCI7"/>
<evidence type="ECO:0000256" key="2">
    <source>
        <dbReference type="ARBA" id="ARBA00022771"/>
    </source>
</evidence>
<dbReference type="PRINTS" id="PR01407">
    <property type="entry name" value="BUTYPHLNCDUF"/>
</dbReference>
<dbReference type="PROSITE" id="PS50188">
    <property type="entry name" value="B302_SPRY"/>
    <property type="match status" value="1"/>
</dbReference>
<dbReference type="PANTHER" id="PTHR24103">
    <property type="entry name" value="E3 UBIQUITIN-PROTEIN LIGASE TRIM"/>
    <property type="match status" value="1"/>
</dbReference>
<dbReference type="InterPro" id="IPR050143">
    <property type="entry name" value="TRIM/RBCC"/>
</dbReference>
<accession>A0A401PCI7</accession>
<evidence type="ECO:0000256" key="4">
    <source>
        <dbReference type="PROSITE-ProRule" id="PRU00024"/>
    </source>
</evidence>
<dbReference type="CDD" id="cd13733">
    <property type="entry name" value="SPRY_PRY_C-I_1"/>
    <property type="match status" value="1"/>
</dbReference>
<keyword evidence="3" id="KW-0862">Zinc</keyword>
<dbReference type="OMA" id="CENDKVA"/>
<evidence type="ECO:0000256" key="1">
    <source>
        <dbReference type="ARBA" id="ARBA00022723"/>
    </source>
</evidence>
<organism evidence="8 9">
    <name type="scientific">Scyliorhinus torazame</name>
    <name type="common">Cloudy catshark</name>
    <name type="synonym">Catulus torazame</name>
    <dbReference type="NCBI Taxonomy" id="75743"/>
    <lineage>
        <taxon>Eukaryota</taxon>
        <taxon>Metazoa</taxon>
        <taxon>Chordata</taxon>
        <taxon>Craniata</taxon>
        <taxon>Vertebrata</taxon>
        <taxon>Chondrichthyes</taxon>
        <taxon>Elasmobranchii</taxon>
        <taxon>Galeomorphii</taxon>
        <taxon>Galeoidea</taxon>
        <taxon>Carcharhiniformes</taxon>
        <taxon>Scyliorhinidae</taxon>
        <taxon>Scyliorhinus</taxon>
    </lineage>
</organism>
<sequence>MASEKELENLINEAICSICLEFYNEPVMIDCGHNFCKNCILNYWDKHNESISCPKCREEFSHRNIRLNRFAANMVESVRKLSAKPREASALRCEQHDEKLKLFCENDKVAICVVCAVSHEHKDHKISPLKDAAEVYKGKLQIALDTLNKQVDTISSSQVNQKANITRLKKQAETLRKSIEAEFAKLRQYLRDEEKVLLGKIKKKEDSILQQLEDNLKVVASERTVMNERIVDIQQRMSLKDAEILKDIKLILDGVETSQIKTTEINFNLSLYEPIGPLQYIVWKRMLRVINPVPALLSLDPQTAHPRLLLTDNDTQVKRGEWKKVPEFPERFNFLLSVLAVQGFNTGRHYWEIDVGNNSAWDVGAAKASVARKAIPESGIWAVGLWDKEYTVFSNPRTILKLDSVVLRRLGVYLDYEEGQVSFYNAISMAHIYTFTEKFTEAVYPYFSTESRTDPLKLVALQL</sequence>
<evidence type="ECO:0000259" key="6">
    <source>
        <dbReference type="PROSITE" id="PS50119"/>
    </source>
</evidence>
<protein>
    <submittedName>
        <fullName evidence="8">Uncharacterized protein</fullName>
    </submittedName>
</protein>
<dbReference type="Pfam" id="PF13445">
    <property type="entry name" value="zf-RING_UBOX"/>
    <property type="match status" value="1"/>
</dbReference>
<evidence type="ECO:0000259" key="5">
    <source>
        <dbReference type="PROSITE" id="PS50089"/>
    </source>
</evidence>
<keyword evidence="2 4" id="KW-0863">Zinc-finger</keyword>
<dbReference type="InterPro" id="IPR013320">
    <property type="entry name" value="ConA-like_dom_sf"/>
</dbReference>
<feature type="domain" description="RING-type" evidence="5">
    <location>
        <begin position="16"/>
        <end position="57"/>
    </location>
</feature>